<dbReference type="EMBL" id="CP007139">
    <property type="protein sequence ID" value="AIE84518.1"/>
    <property type="molecule type" value="Genomic_DNA"/>
</dbReference>
<dbReference type="HOGENOM" id="CLU_2879254_0_0_0"/>
<accession>A0A068NLU5</accession>
<evidence type="ECO:0008006" key="5">
    <source>
        <dbReference type="Google" id="ProtNLM"/>
    </source>
</evidence>
<feature type="region of interest" description="Disordered" evidence="1">
    <location>
        <begin position="20"/>
        <end position="63"/>
    </location>
</feature>
<reference evidence="3 4" key="1">
    <citation type="journal article" date="2014" name="PLoS ONE">
        <title>The first complete genome sequence of the class fimbriimonadia in the phylum armatimonadetes.</title>
        <authorList>
            <person name="Hu Z.Y."/>
            <person name="Wang Y.Z."/>
            <person name="Im W.T."/>
            <person name="Wang S.Y."/>
            <person name="Zhao G.P."/>
            <person name="Zheng H.J."/>
            <person name="Quan Z.X."/>
        </authorList>
    </citation>
    <scope>NUCLEOTIDE SEQUENCE [LARGE SCALE GENOMIC DNA]</scope>
    <source>
        <strain evidence="3">Gsoil 348</strain>
    </source>
</reference>
<dbReference type="KEGG" id="fgi:OP10G_1150"/>
<feature type="chain" id="PRO_5001653741" description="Lipoprotein" evidence="2">
    <location>
        <begin position="19"/>
        <end position="63"/>
    </location>
</feature>
<name>A0A068NLU5_FIMGI</name>
<dbReference type="STRING" id="661478.OP10G_1150"/>
<dbReference type="AlphaFoldDB" id="A0A068NLU5"/>
<evidence type="ECO:0000313" key="4">
    <source>
        <dbReference type="Proteomes" id="UP000027982"/>
    </source>
</evidence>
<proteinExistence type="predicted"/>
<keyword evidence="2" id="KW-0732">Signal</keyword>
<dbReference type="PROSITE" id="PS51257">
    <property type="entry name" value="PROKAR_LIPOPROTEIN"/>
    <property type="match status" value="1"/>
</dbReference>
<keyword evidence="4" id="KW-1185">Reference proteome</keyword>
<organism evidence="3 4">
    <name type="scientific">Fimbriimonas ginsengisoli Gsoil 348</name>
    <dbReference type="NCBI Taxonomy" id="661478"/>
    <lineage>
        <taxon>Bacteria</taxon>
        <taxon>Bacillati</taxon>
        <taxon>Armatimonadota</taxon>
        <taxon>Fimbriimonadia</taxon>
        <taxon>Fimbriimonadales</taxon>
        <taxon>Fimbriimonadaceae</taxon>
        <taxon>Fimbriimonas</taxon>
    </lineage>
</organism>
<gene>
    <name evidence="3" type="ORF">OP10G_1150</name>
</gene>
<sequence>MRNLALFLVTVLALASTAGCNSKTPEEVEASKYPQVKPLSPAEEKAARERLHLGGPLTEPKKP</sequence>
<dbReference type="RefSeq" id="WP_025226852.1">
    <property type="nucleotide sequence ID" value="NZ_CP007139.1"/>
</dbReference>
<evidence type="ECO:0000256" key="1">
    <source>
        <dbReference type="SAM" id="MobiDB-lite"/>
    </source>
</evidence>
<feature type="compositionally biased region" description="Basic and acidic residues" evidence="1">
    <location>
        <begin position="42"/>
        <end position="52"/>
    </location>
</feature>
<evidence type="ECO:0000256" key="2">
    <source>
        <dbReference type="SAM" id="SignalP"/>
    </source>
</evidence>
<feature type="signal peptide" evidence="2">
    <location>
        <begin position="1"/>
        <end position="18"/>
    </location>
</feature>
<evidence type="ECO:0000313" key="3">
    <source>
        <dbReference type="EMBL" id="AIE84518.1"/>
    </source>
</evidence>
<dbReference type="Proteomes" id="UP000027982">
    <property type="component" value="Chromosome"/>
</dbReference>
<protein>
    <recommendedName>
        <fullName evidence="5">Lipoprotein</fullName>
    </recommendedName>
</protein>